<evidence type="ECO:0000313" key="1">
    <source>
        <dbReference type="EMBL" id="CAB4044600.1"/>
    </source>
</evidence>
<evidence type="ECO:0000313" key="2">
    <source>
        <dbReference type="Proteomes" id="UP001152795"/>
    </source>
</evidence>
<reference evidence="1" key="1">
    <citation type="submission" date="2020-04" db="EMBL/GenBank/DDBJ databases">
        <authorList>
            <person name="Alioto T."/>
            <person name="Alioto T."/>
            <person name="Gomez Garrido J."/>
        </authorList>
    </citation>
    <scope>NUCLEOTIDE SEQUENCE</scope>
    <source>
        <strain evidence="1">A484AB</strain>
    </source>
</reference>
<sequence>MEPILKPLKDPKPIAARFDEDGLRRFLARVSVGDGQAIDELISTKLLEGITTKGLFEFAQNVELMPDVLTVLENLKDK</sequence>
<keyword evidence="2" id="KW-1185">Reference proteome</keyword>
<gene>
    <name evidence="1" type="ORF">PACLA_8A046197</name>
</gene>
<protein>
    <submittedName>
        <fullName evidence="1">Uncharacterized protein</fullName>
    </submittedName>
</protein>
<organism evidence="1 2">
    <name type="scientific">Paramuricea clavata</name>
    <name type="common">Red gorgonian</name>
    <name type="synonym">Violescent sea-whip</name>
    <dbReference type="NCBI Taxonomy" id="317549"/>
    <lineage>
        <taxon>Eukaryota</taxon>
        <taxon>Metazoa</taxon>
        <taxon>Cnidaria</taxon>
        <taxon>Anthozoa</taxon>
        <taxon>Octocorallia</taxon>
        <taxon>Malacalcyonacea</taxon>
        <taxon>Plexauridae</taxon>
        <taxon>Paramuricea</taxon>
    </lineage>
</organism>
<dbReference type="Proteomes" id="UP001152795">
    <property type="component" value="Unassembled WGS sequence"/>
</dbReference>
<feature type="non-terminal residue" evidence="1">
    <location>
        <position position="78"/>
    </location>
</feature>
<comment type="caution">
    <text evidence="1">The sequence shown here is derived from an EMBL/GenBank/DDBJ whole genome shotgun (WGS) entry which is preliminary data.</text>
</comment>
<dbReference type="OrthoDB" id="10255128at2759"/>
<name>A0A6S7KQX7_PARCT</name>
<proteinExistence type="predicted"/>
<dbReference type="EMBL" id="CACRXK020035539">
    <property type="protein sequence ID" value="CAB4044600.1"/>
    <property type="molecule type" value="Genomic_DNA"/>
</dbReference>
<dbReference type="AlphaFoldDB" id="A0A6S7KQX7"/>
<accession>A0A6S7KQX7</accession>